<gene>
    <name evidence="3" type="ORF">C24_LOCUS23859</name>
</gene>
<dbReference type="InterPro" id="IPR050354">
    <property type="entry name" value="F-box/kelch-repeat_ARATH"/>
</dbReference>
<reference evidence="3 4" key="1">
    <citation type="submission" date="2019-12" db="EMBL/GenBank/DDBJ databases">
        <authorList>
            <person name="Jiao W.-B."/>
            <person name="Schneeberger K."/>
        </authorList>
    </citation>
    <scope>NUCLEOTIDE SEQUENCE [LARGE SCALE GENOMIC DNA]</scope>
    <source>
        <strain evidence="4">cv. C24</strain>
    </source>
</reference>
<dbReference type="InterPro" id="IPR001810">
    <property type="entry name" value="F-box_dom"/>
</dbReference>
<dbReference type="EMBL" id="CACSHJ010000096">
    <property type="protein sequence ID" value="CAA0406172.1"/>
    <property type="molecule type" value="Genomic_DNA"/>
</dbReference>
<dbReference type="ExpressionAtlas" id="A0A5S9Y9P5">
    <property type="expression patterns" value="baseline and differential"/>
</dbReference>
<evidence type="ECO:0000259" key="1">
    <source>
        <dbReference type="Pfam" id="PF00646"/>
    </source>
</evidence>
<dbReference type="PANTHER" id="PTHR24414">
    <property type="entry name" value="F-BOX/KELCH-REPEAT PROTEIN SKIP4"/>
    <property type="match status" value="1"/>
</dbReference>
<dbReference type="Gene3D" id="2.120.10.80">
    <property type="entry name" value="Kelch-type beta propeller"/>
    <property type="match status" value="1"/>
</dbReference>
<dbReference type="Proteomes" id="UP000434276">
    <property type="component" value="Unassembled WGS sequence"/>
</dbReference>
<dbReference type="InterPro" id="IPR057499">
    <property type="entry name" value="Kelch_FKB95"/>
</dbReference>
<protein>
    <submittedName>
        <fullName evidence="3">Uncharacterized protein</fullName>
    </submittedName>
</protein>
<feature type="domain" description="F-box" evidence="1">
    <location>
        <begin position="10"/>
        <end position="49"/>
    </location>
</feature>
<dbReference type="SUPFAM" id="SSF117281">
    <property type="entry name" value="Kelch motif"/>
    <property type="match status" value="1"/>
</dbReference>
<feature type="domain" description="FKB95-like N-terminal Kelch" evidence="2">
    <location>
        <begin position="75"/>
        <end position="354"/>
    </location>
</feature>
<evidence type="ECO:0000313" key="3">
    <source>
        <dbReference type="EMBL" id="CAA0406172.1"/>
    </source>
</evidence>
<evidence type="ECO:0000313" key="4">
    <source>
        <dbReference type="Proteomes" id="UP000434276"/>
    </source>
</evidence>
<proteinExistence type="predicted"/>
<sequence length="454" mass="51699">MQSQTNPNPSLSDALIISCIARVSRLYYPILSFVSKSFRSLLASPELYKERSLLNRTEGCLYVCLYLNPFESPSWFTLCLKPDQALSSETSNKKKLSGYVLATVSIPHPRLVQRSSLVAVGSNIYNIGRSISPYSSVSIFDCRSHTWREAPSLPVELVEVSAGVLDGKIYVAGSCKDGDSLNLKNTFEVFDTKTQVWDHVPIPYNETKHNIYSKSLCIDEKWYVGAKRKVVSYNPKKGIWDLVESEMCSYKSSYDYCEIENVLYSVEKTWRGTVFRWYDTELGRWRKLEGLVEQLPIILACPRLANFGGKMAVLWKENMTYSGSNKMLWCAVITLERRKKREIWGKVEWFDHVLTVPLTSKTAEKLEGLVGLPRFSLHACVRLAEYGGKMAVLWEQNMPYSGTGDRGGKKMIWCAVITLERRKNSGIWGNVEWFAHVLTVPKTFVFQKFLAATV</sequence>
<accession>A0A5S9Y9P5</accession>
<dbReference type="CDD" id="cd22152">
    <property type="entry name" value="F-box_AtAFR-like"/>
    <property type="match status" value="1"/>
</dbReference>
<dbReference type="OrthoDB" id="6359816at2759"/>
<feature type="domain" description="FKB95-like N-terminal Kelch" evidence="2">
    <location>
        <begin position="362"/>
        <end position="438"/>
    </location>
</feature>
<name>A0A5S9Y9P5_ARATH</name>
<dbReference type="PANTHER" id="PTHR24414:SF184">
    <property type="entry name" value="GALACTOSE OXIDASE_KELCH REPEAT SUPERFAMILY PROTEIN"/>
    <property type="match status" value="1"/>
</dbReference>
<dbReference type="InterPro" id="IPR015915">
    <property type="entry name" value="Kelch-typ_b-propeller"/>
</dbReference>
<dbReference type="Pfam" id="PF25210">
    <property type="entry name" value="Kelch_FKB95"/>
    <property type="match status" value="2"/>
</dbReference>
<dbReference type="AlphaFoldDB" id="A0A5S9Y9P5"/>
<evidence type="ECO:0000259" key="2">
    <source>
        <dbReference type="Pfam" id="PF25210"/>
    </source>
</evidence>
<dbReference type="Pfam" id="PF00646">
    <property type="entry name" value="F-box"/>
    <property type="match status" value="1"/>
</dbReference>
<organism evidence="3 4">
    <name type="scientific">Arabidopsis thaliana</name>
    <name type="common">Mouse-ear cress</name>
    <dbReference type="NCBI Taxonomy" id="3702"/>
    <lineage>
        <taxon>Eukaryota</taxon>
        <taxon>Viridiplantae</taxon>
        <taxon>Streptophyta</taxon>
        <taxon>Embryophyta</taxon>
        <taxon>Tracheophyta</taxon>
        <taxon>Spermatophyta</taxon>
        <taxon>Magnoliopsida</taxon>
        <taxon>eudicotyledons</taxon>
        <taxon>Gunneridae</taxon>
        <taxon>Pentapetalae</taxon>
        <taxon>rosids</taxon>
        <taxon>malvids</taxon>
        <taxon>Brassicales</taxon>
        <taxon>Brassicaceae</taxon>
        <taxon>Camelineae</taxon>
        <taxon>Arabidopsis</taxon>
    </lineage>
</organism>